<evidence type="ECO:0000313" key="2">
    <source>
        <dbReference type="EMBL" id="EFH12560.1"/>
    </source>
</evidence>
<gene>
    <name evidence="2" type="ORF">HMPREF0731_1228</name>
</gene>
<feature type="region of interest" description="Disordered" evidence="1">
    <location>
        <begin position="1"/>
        <end position="93"/>
    </location>
</feature>
<organism evidence="2 3">
    <name type="scientific">Pseudoroseomonas cervicalis ATCC 49957</name>
    <dbReference type="NCBI Taxonomy" id="525371"/>
    <lineage>
        <taxon>Bacteria</taxon>
        <taxon>Pseudomonadati</taxon>
        <taxon>Pseudomonadota</taxon>
        <taxon>Alphaproteobacteria</taxon>
        <taxon>Acetobacterales</taxon>
        <taxon>Roseomonadaceae</taxon>
        <taxon>Roseomonas</taxon>
    </lineage>
</organism>
<feature type="compositionally biased region" description="Basic and acidic residues" evidence="1">
    <location>
        <begin position="13"/>
        <end position="28"/>
    </location>
</feature>
<accession>D5RJG8</accession>
<protein>
    <submittedName>
        <fullName evidence="2">Uncharacterized protein</fullName>
    </submittedName>
</protein>
<feature type="compositionally biased region" description="Pro residues" evidence="1">
    <location>
        <begin position="1"/>
        <end position="10"/>
    </location>
</feature>
<comment type="caution">
    <text evidence="2">The sequence shown here is derived from an EMBL/GenBank/DDBJ whole genome shotgun (WGS) entry which is preliminary data.</text>
</comment>
<feature type="compositionally biased region" description="Basic and acidic residues" evidence="1">
    <location>
        <begin position="83"/>
        <end position="93"/>
    </location>
</feature>
<dbReference type="AlphaFoldDB" id="D5RJG8"/>
<evidence type="ECO:0000256" key="1">
    <source>
        <dbReference type="SAM" id="MobiDB-lite"/>
    </source>
</evidence>
<feature type="compositionally biased region" description="Basic and acidic residues" evidence="1">
    <location>
        <begin position="57"/>
        <end position="74"/>
    </location>
</feature>
<feature type="non-terminal residue" evidence="2">
    <location>
        <position position="93"/>
    </location>
</feature>
<dbReference type="Proteomes" id="UP000005324">
    <property type="component" value="Unassembled WGS sequence"/>
</dbReference>
<dbReference type="EMBL" id="ADVL01000204">
    <property type="protein sequence ID" value="EFH12560.1"/>
    <property type="molecule type" value="Genomic_DNA"/>
</dbReference>
<proteinExistence type="predicted"/>
<feature type="compositionally biased region" description="Low complexity" evidence="1">
    <location>
        <begin position="29"/>
        <end position="47"/>
    </location>
</feature>
<sequence>MAAIPRPPLPRAAEARRWAAQKREEPHVGHGQAAHAAPLGARGAPAAYFPRPRHRPAAGEHRPPLRLAAHDRAGRAGAGPAPRRTEREAARRL</sequence>
<keyword evidence="3" id="KW-1185">Reference proteome</keyword>
<name>D5RJG8_9PROT</name>
<evidence type="ECO:0000313" key="3">
    <source>
        <dbReference type="Proteomes" id="UP000005324"/>
    </source>
</evidence>
<dbReference type="HOGENOM" id="CLU_2404783_0_0_5"/>
<reference evidence="2 3" key="1">
    <citation type="submission" date="2010-04" db="EMBL/GenBank/DDBJ databases">
        <authorList>
            <person name="Qin X."/>
            <person name="Bachman B."/>
            <person name="Battles P."/>
            <person name="Bell A."/>
            <person name="Bess C."/>
            <person name="Bickham C."/>
            <person name="Chaboub L."/>
            <person name="Chen D."/>
            <person name="Coyle M."/>
            <person name="Deiros D.R."/>
            <person name="Dinh H."/>
            <person name="Forbes L."/>
            <person name="Fowler G."/>
            <person name="Francisco L."/>
            <person name="Fu Q."/>
            <person name="Gubbala S."/>
            <person name="Hale W."/>
            <person name="Han Y."/>
            <person name="Hemphill L."/>
            <person name="Highlander S.K."/>
            <person name="Hirani K."/>
            <person name="Hogues M."/>
            <person name="Jackson L."/>
            <person name="Jakkamsetti A."/>
            <person name="Javaid M."/>
            <person name="Jiang H."/>
            <person name="Korchina V."/>
            <person name="Kovar C."/>
            <person name="Lara F."/>
            <person name="Lee S."/>
            <person name="Mata R."/>
            <person name="Mathew T."/>
            <person name="Moen C."/>
            <person name="Morales K."/>
            <person name="Munidasa M."/>
            <person name="Nazareth L."/>
            <person name="Ngo R."/>
            <person name="Nguyen L."/>
            <person name="Okwuonu G."/>
            <person name="Ongeri F."/>
            <person name="Patil S."/>
            <person name="Petrosino J."/>
            <person name="Pham C."/>
            <person name="Pham P."/>
            <person name="Pu L.-L."/>
            <person name="Puazo M."/>
            <person name="Raj R."/>
            <person name="Reid J."/>
            <person name="Rouhana J."/>
            <person name="Saada N."/>
            <person name="Shang Y."/>
            <person name="Simmons D."/>
            <person name="Thornton R."/>
            <person name="Warren J."/>
            <person name="Weissenberger G."/>
            <person name="Zhang J."/>
            <person name="Zhang L."/>
            <person name="Zhou C."/>
            <person name="Zhu D."/>
            <person name="Muzny D."/>
            <person name="Worley K."/>
            <person name="Gibbs R."/>
        </authorList>
    </citation>
    <scope>NUCLEOTIDE SEQUENCE [LARGE SCALE GENOMIC DNA]</scope>
    <source>
        <strain evidence="2 3">ATCC 49957</strain>
    </source>
</reference>